<keyword evidence="2" id="KW-1185">Reference proteome</keyword>
<dbReference type="AlphaFoldDB" id="D7UZB0"/>
<reference evidence="1" key="1">
    <citation type="submission" date="2010-06" db="EMBL/GenBank/DDBJ databases">
        <authorList>
            <person name="Muzny D."/>
            <person name="Qin X."/>
            <person name="Buhay C."/>
            <person name="Dugan-Rocha S."/>
            <person name="Ding Y."/>
            <person name="Chen G."/>
            <person name="Hawes A."/>
            <person name="Holder M."/>
            <person name="Jhangiani S."/>
            <person name="Johnson A."/>
            <person name="Khan Z."/>
            <person name="Li Z."/>
            <person name="Liu W."/>
            <person name="Liu X."/>
            <person name="Perez L."/>
            <person name="Shen H."/>
            <person name="Wang Q."/>
            <person name="Watt J."/>
            <person name="Xi L."/>
            <person name="Xin Y."/>
            <person name="Zhou J."/>
            <person name="Deng J."/>
            <person name="Jiang H."/>
            <person name="Liu Y."/>
            <person name="Qu J."/>
            <person name="Song X.-Z."/>
            <person name="Zhang L."/>
            <person name="Villasana D."/>
            <person name="Johnson A."/>
            <person name="Liu J."/>
            <person name="Liyanage D."/>
            <person name="Lorensuhewa L."/>
            <person name="Robinson T."/>
            <person name="Song A."/>
            <person name="Song B.-B."/>
            <person name="Dinh H."/>
            <person name="Thornton R."/>
            <person name="Coyle M."/>
            <person name="Francisco L."/>
            <person name="Jackson L."/>
            <person name="Javaid M."/>
            <person name="Korchina V."/>
            <person name="Kovar C."/>
            <person name="Mata R."/>
            <person name="Mathew T."/>
            <person name="Ngo R."/>
            <person name="Nguyen L."/>
            <person name="Nguyen N."/>
            <person name="Okwuonu G."/>
            <person name="Ongeri F."/>
            <person name="Pham C."/>
            <person name="Simmons D."/>
            <person name="Wilczek-Boney K."/>
            <person name="Hale W."/>
            <person name="Jakkamsetti A."/>
            <person name="Pham P."/>
            <person name="Ruth R."/>
            <person name="San Lucas F."/>
            <person name="Warren J."/>
            <person name="Zhang J."/>
            <person name="Zhao Z."/>
            <person name="Zhou C."/>
            <person name="Zhu D."/>
            <person name="Lee S."/>
            <person name="Bess C."/>
            <person name="Blankenburg K."/>
            <person name="Forbes L."/>
            <person name="Fu Q."/>
            <person name="Gubbala S."/>
            <person name="Hirani K."/>
            <person name="Jayaseelan J.C."/>
            <person name="Lara F."/>
            <person name="Munidasa M."/>
            <person name="Palculict T."/>
            <person name="Patil S."/>
            <person name="Pu L.-L."/>
            <person name="Saada N."/>
            <person name="Tang L."/>
            <person name="Weissenberger G."/>
            <person name="Zhu Y."/>
            <person name="Hemphill L."/>
            <person name="Shang Y."/>
            <person name="Youmans B."/>
            <person name="Ayvaz T."/>
            <person name="Ross M."/>
            <person name="Santibanez J."/>
            <person name="Aqrawi P."/>
            <person name="Gross S."/>
            <person name="Joshi V."/>
            <person name="Fowler G."/>
            <person name="Nazareth L."/>
            <person name="Reid J."/>
            <person name="Worley K."/>
            <person name="Petrosino J."/>
            <person name="Highlander S."/>
            <person name="Gibbs R."/>
        </authorList>
    </citation>
    <scope>NUCLEOTIDE SEQUENCE [LARGE SCALE GENOMIC DNA]</scope>
    <source>
        <strain evidence="1">DSM 20601</strain>
    </source>
</reference>
<name>D7UZB0_LISGR</name>
<organism evidence="1 2">
    <name type="scientific">Listeria grayi DSM 20601</name>
    <dbReference type="NCBI Taxonomy" id="525367"/>
    <lineage>
        <taxon>Bacteria</taxon>
        <taxon>Bacillati</taxon>
        <taxon>Bacillota</taxon>
        <taxon>Bacilli</taxon>
        <taxon>Bacillales</taxon>
        <taxon>Listeriaceae</taxon>
        <taxon>Listeria</taxon>
    </lineage>
</organism>
<sequence>MRFLLLLLAYHAFTCGAIFLLKTELFAFIGKSSYHYTSIA</sequence>
<proteinExistence type="predicted"/>
<protein>
    <submittedName>
        <fullName evidence="1">Uncharacterized protein</fullName>
    </submittedName>
</protein>
<gene>
    <name evidence="1" type="ORF">HMPREF0556_12362</name>
</gene>
<evidence type="ECO:0000313" key="1">
    <source>
        <dbReference type="EMBL" id="EFI83677.1"/>
    </source>
</evidence>
<dbReference type="EMBL" id="ACCR02000005">
    <property type="protein sequence ID" value="EFI83677.1"/>
    <property type="molecule type" value="Genomic_DNA"/>
</dbReference>
<evidence type="ECO:0000313" key="2">
    <source>
        <dbReference type="Proteomes" id="UP000010119"/>
    </source>
</evidence>
<dbReference type="Proteomes" id="UP000010119">
    <property type="component" value="Unassembled WGS sequence"/>
</dbReference>
<accession>D7UZB0</accession>
<comment type="caution">
    <text evidence="1">The sequence shown here is derived from an EMBL/GenBank/DDBJ whole genome shotgun (WGS) entry which is preliminary data.</text>
</comment>
<dbReference type="HOGENOM" id="CLU_3291931_0_0_9"/>
<dbReference type="STRING" id="525367.HMPREF0556_12362"/>